<accession>A0A7J8BQX1</accession>
<evidence type="ECO:0000256" key="1">
    <source>
        <dbReference type="ARBA" id="ARBA00022801"/>
    </source>
</evidence>
<evidence type="ECO:0000256" key="2">
    <source>
        <dbReference type="ARBA" id="ARBA00038334"/>
    </source>
</evidence>
<dbReference type="InterPro" id="IPR029058">
    <property type="entry name" value="AB_hydrolase_fold"/>
</dbReference>
<dbReference type="Proteomes" id="UP000593571">
    <property type="component" value="Unassembled WGS sequence"/>
</dbReference>
<proteinExistence type="inferred from homology"/>
<gene>
    <name evidence="4" type="ORF">HJG63_004551</name>
</gene>
<dbReference type="Pfam" id="PF00561">
    <property type="entry name" value="Abhydrolase_1"/>
    <property type="match status" value="1"/>
</dbReference>
<comment type="similarity">
    <text evidence="2">Belongs to the AB hydrolase superfamily. Epoxide hydrolase family.</text>
</comment>
<dbReference type="FunFam" id="3.40.50.1820:FF:000067">
    <property type="entry name" value="Bifunctional epoxide hydrolase 2"/>
    <property type="match status" value="1"/>
</dbReference>
<dbReference type="SUPFAM" id="SSF53474">
    <property type="entry name" value="alpha/beta-Hydrolases"/>
    <property type="match status" value="1"/>
</dbReference>
<keyword evidence="5" id="KW-1185">Reference proteome</keyword>
<sequence>MALRAVVFELDGVLVLPSVSCALRRAEAESAEPRGFLSEAFKRGGPDGSSVRLMTGEITFSQPGMRLHFVELGSGPAVCLCHGFPESWFSWRYQIPALAQAGFRVLAVDMKGYGESSAPPEIEEYSMEVLCKDMVTFLDKLGISQAVFIGHDWGGMLVWNMALFYPERVRAVASLNTPYIAVNPNVPQIETIKANPIFDYQLYFQEPGVAEAELERNLSRTFKIFFRTSDENYFTSSNVRERGGLLVGTPEEPSLSRMVTEEDIQFYVQQFKKSGFRGPLSWYRNMDRNWKWGGKGTKRKILIPALMVTAEKDRVLVPELSRHMEEWIPHLKRGHIKDCGHWTQMEKPTELNQILVKWLETDARDLPQASKL</sequence>
<dbReference type="Gene3D" id="3.40.50.1820">
    <property type="entry name" value="alpha/beta hydrolase"/>
    <property type="match status" value="1"/>
</dbReference>
<dbReference type="PANTHER" id="PTHR43329">
    <property type="entry name" value="EPOXIDE HYDROLASE"/>
    <property type="match status" value="1"/>
</dbReference>
<name>A0A7J8BQX1_ROUAE</name>
<dbReference type="InterPro" id="IPR000639">
    <property type="entry name" value="Epox_hydrolase-like"/>
</dbReference>
<reference evidence="4 5" key="1">
    <citation type="journal article" date="2020" name="Nature">
        <title>Six reference-quality genomes reveal evolution of bat adaptations.</title>
        <authorList>
            <person name="Jebb D."/>
            <person name="Huang Z."/>
            <person name="Pippel M."/>
            <person name="Hughes G.M."/>
            <person name="Lavrichenko K."/>
            <person name="Devanna P."/>
            <person name="Winkler S."/>
            <person name="Jermiin L.S."/>
            <person name="Skirmuntt E.C."/>
            <person name="Katzourakis A."/>
            <person name="Burkitt-Gray L."/>
            <person name="Ray D.A."/>
            <person name="Sullivan K.A.M."/>
            <person name="Roscito J.G."/>
            <person name="Kirilenko B.M."/>
            <person name="Davalos L.M."/>
            <person name="Corthals A.P."/>
            <person name="Power M.L."/>
            <person name="Jones G."/>
            <person name="Ransome R.D."/>
            <person name="Dechmann D.K.N."/>
            <person name="Locatelli A.G."/>
            <person name="Puechmaille S.J."/>
            <person name="Fedrigo O."/>
            <person name="Jarvis E.D."/>
            <person name="Hiller M."/>
            <person name="Vernes S.C."/>
            <person name="Myers E.W."/>
            <person name="Teeling E.C."/>
        </authorList>
    </citation>
    <scope>NUCLEOTIDE SEQUENCE [LARGE SCALE GENOMIC DNA]</scope>
    <source>
        <strain evidence="4">MRouAeg1</strain>
        <tissue evidence="4">Muscle</tissue>
    </source>
</reference>
<dbReference type="Gene3D" id="1.10.150.240">
    <property type="entry name" value="Putative phosphatase, domain 2"/>
    <property type="match status" value="1"/>
</dbReference>
<keyword evidence="1 4" id="KW-0378">Hydrolase</keyword>
<evidence type="ECO:0000313" key="4">
    <source>
        <dbReference type="EMBL" id="KAF6400919.1"/>
    </source>
</evidence>
<dbReference type="AlphaFoldDB" id="A0A7J8BQX1"/>
<protein>
    <submittedName>
        <fullName evidence="4">Epoxide hydrolase 2</fullName>
    </submittedName>
</protein>
<feature type="domain" description="AB hydrolase-1" evidence="3">
    <location>
        <begin position="76"/>
        <end position="348"/>
    </location>
</feature>
<dbReference type="InterPro" id="IPR000073">
    <property type="entry name" value="AB_hydrolase_1"/>
</dbReference>
<evidence type="ECO:0000259" key="3">
    <source>
        <dbReference type="Pfam" id="PF00561"/>
    </source>
</evidence>
<dbReference type="GO" id="GO:0004301">
    <property type="term" value="F:epoxide hydrolase activity"/>
    <property type="evidence" value="ECO:0007669"/>
    <property type="project" value="UniProtKB-ARBA"/>
</dbReference>
<comment type="caution">
    <text evidence="4">The sequence shown here is derived from an EMBL/GenBank/DDBJ whole genome shotgun (WGS) entry which is preliminary data.</text>
</comment>
<dbReference type="PRINTS" id="PR00412">
    <property type="entry name" value="EPOXHYDRLASE"/>
</dbReference>
<evidence type="ECO:0000313" key="5">
    <source>
        <dbReference type="Proteomes" id="UP000593571"/>
    </source>
</evidence>
<dbReference type="InterPro" id="IPR023198">
    <property type="entry name" value="PGP-like_dom2"/>
</dbReference>
<dbReference type="EMBL" id="JACASE010000016">
    <property type="protein sequence ID" value="KAF6400919.1"/>
    <property type="molecule type" value="Genomic_DNA"/>
</dbReference>
<organism evidence="4 5">
    <name type="scientific">Rousettus aegyptiacus</name>
    <name type="common">Egyptian fruit bat</name>
    <name type="synonym">Pteropus aegyptiacus</name>
    <dbReference type="NCBI Taxonomy" id="9407"/>
    <lineage>
        <taxon>Eukaryota</taxon>
        <taxon>Metazoa</taxon>
        <taxon>Chordata</taxon>
        <taxon>Craniata</taxon>
        <taxon>Vertebrata</taxon>
        <taxon>Euteleostomi</taxon>
        <taxon>Mammalia</taxon>
        <taxon>Eutheria</taxon>
        <taxon>Laurasiatheria</taxon>
        <taxon>Chiroptera</taxon>
        <taxon>Yinpterochiroptera</taxon>
        <taxon>Pteropodoidea</taxon>
        <taxon>Pteropodidae</taxon>
        <taxon>Rousettinae</taxon>
        <taxon>Rousettus</taxon>
    </lineage>
</organism>
<dbReference type="PRINTS" id="PR00111">
    <property type="entry name" value="ABHYDROLASE"/>
</dbReference>